<feature type="domain" description="Periplasmic binding protein" evidence="5">
    <location>
        <begin position="45"/>
        <end position="298"/>
    </location>
</feature>
<dbReference type="GO" id="GO:0030313">
    <property type="term" value="C:cell envelope"/>
    <property type="evidence" value="ECO:0007669"/>
    <property type="project" value="UniProtKB-SubCell"/>
</dbReference>
<dbReference type="GO" id="GO:0030246">
    <property type="term" value="F:carbohydrate binding"/>
    <property type="evidence" value="ECO:0007669"/>
    <property type="project" value="UniProtKB-ARBA"/>
</dbReference>
<gene>
    <name evidence="6" type="ORF">I6U51_13915</name>
</gene>
<dbReference type="PANTHER" id="PTHR46847">
    <property type="entry name" value="D-ALLOSE-BINDING PERIPLASMIC PROTEIN-RELATED"/>
    <property type="match status" value="1"/>
</dbReference>
<dbReference type="EMBL" id="JAEEGB010000015">
    <property type="protein sequence ID" value="MBI6873797.1"/>
    <property type="molecule type" value="Genomic_DNA"/>
</dbReference>
<feature type="signal peptide" evidence="4">
    <location>
        <begin position="1"/>
        <end position="22"/>
    </location>
</feature>
<dbReference type="RefSeq" id="WP_211143221.1">
    <property type="nucleotide sequence ID" value="NZ_JAEEGB010000015.1"/>
</dbReference>
<name>A0A934I0B6_9CLOT</name>
<dbReference type="InterPro" id="IPR025997">
    <property type="entry name" value="SBP_2_dom"/>
</dbReference>
<evidence type="ECO:0000313" key="6">
    <source>
        <dbReference type="EMBL" id="MBI6873797.1"/>
    </source>
</evidence>
<comment type="caution">
    <text evidence="6">The sequence shown here is derived from an EMBL/GenBank/DDBJ whole genome shotgun (WGS) entry which is preliminary data.</text>
</comment>
<protein>
    <submittedName>
        <fullName evidence="6">Sugar ABC transporter substrate-binding protein</fullName>
    </submittedName>
</protein>
<accession>A0A934I0B6</accession>
<dbReference type="SUPFAM" id="SSF53822">
    <property type="entry name" value="Periplasmic binding protein-like I"/>
    <property type="match status" value="1"/>
</dbReference>
<dbReference type="AlphaFoldDB" id="A0A934I0B6"/>
<feature type="chain" id="PRO_5039132687" evidence="4">
    <location>
        <begin position="23"/>
        <end position="329"/>
    </location>
</feature>
<keyword evidence="7" id="KW-1185">Reference proteome</keyword>
<evidence type="ECO:0000259" key="5">
    <source>
        <dbReference type="Pfam" id="PF13407"/>
    </source>
</evidence>
<dbReference type="Gene3D" id="3.40.50.2300">
    <property type="match status" value="2"/>
</dbReference>
<dbReference type="PANTHER" id="PTHR46847:SF1">
    <property type="entry name" value="D-ALLOSE-BINDING PERIPLASMIC PROTEIN-RELATED"/>
    <property type="match status" value="1"/>
</dbReference>
<proteinExistence type="inferred from homology"/>
<comment type="similarity">
    <text evidence="2">Belongs to the bacterial solute-binding protein 2 family.</text>
</comment>
<organism evidence="6 7">
    <name type="scientific">Clostridium aciditolerans</name>
    <dbReference type="NCBI Taxonomy" id="339861"/>
    <lineage>
        <taxon>Bacteria</taxon>
        <taxon>Bacillati</taxon>
        <taxon>Bacillota</taxon>
        <taxon>Clostridia</taxon>
        <taxon>Eubacteriales</taxon>
        <taxon>Clostridiaceae</taxon>
        <taxon>Clostridium</taxon>
    </lineage>
</organism>
<sequence>MKRYGKLLSALAITAVMSSLFVGCGNKSTGESQEASNKKDGKPTISVVLKAVNSDYWKIVQAGEKDAGKELGVDVQVLGPNDETDIAGQTSLMEDQIVKKVSVLVVAPSQPSAALATFDKADAAKIPVILIDTDAKWDKKKAFVGTGNLAGGQLGGKYLAEKAGKGSEVVIIRGALGDATHDERVNGAKQELEAAGVKVVEIQPANSDRNKAMSVMENLLQTHPNVKGVFCSNDEMALGALRALKQANKTNVAVIGFDGSPDAMKSIKAGELTASVAQSPYNIGKLGVETAVKAAKGENVDKRVDTGTKMITKENVDQAQAELDKILKK</sequence>
<keyword evidence="3 4" id="KW-0732">Signal</keyword>
<evidence type="ECO:0000256" key="4">
    <source>
        <dbReference type="SAM" id="SignalP"/>
    </source>
</evidence>
<reference evidence="6" key="1">
    <citation type="submission" date="2020-12" db="EMBL/GenBank/DDBJ databases">
        <title>Clostridium thailandense sp. nov., a novel acetogenic bacterium isolated from peat land soil in Thailand.</title>
        <authorList>
            <person name="Chaikitkaew S."/>
            <person name="Birkeland N.K."/>
        </authorList>
    </citation>
    <scope>NUCLEOTIDE SEQUENCE</scope>
    <source>
        <strain evidence="6">DSM 17425</strain>
    </source>
</reference>
<dbReference type="Pfam" id="PF13407">
    <property type="entry name" value="Peripla_BP_4"/>
    <property type="match status" value="1"/>
</dbReference>
<dbReference type="PROSITE" id="PS51257">
    <property type="entry name" value="PROKAR_LIPOPROTEIN"/>
    <property type="match status" value="1"/>
</dbReference>
<evidence type="ECO:0000256" key="1">
    <source>
        <dbReference type="ARBA" id="ARBA00004196"/>
    </source>
</evidence>
<dbReference type="Proteomes" id="UP000622687">
    <property type="component" value="Unassembled WGS sequence"/>
</dbReference>
<evidence type="ECO:0000313" key="7">
    <source>
        <dbReference type="Proteomes" id="UP000622687"/>
    </source>
</evidence>
<dbReference type="InterPro" id="IPR028082">
    <property type="entry name" value="Peripla_BP_I"/>
</dbReference>
<comment type="subcellular location">
    <subcellularLocation>
        <location evidence="1">Cell envelope</location>
    </subcellularLocation>
</comment>
<dbReference type="CDD" id="cd01536">
    <property type="entry name" value="PBP1_ABC_sugar_binding-like"/>
    <property type="match status" value="1"/>
</dbReference>
<evidence type="ECO:0000256" key="3">
    <source>
        <dbReference type="ARBA" id="ARBA00022729"/>
    </source>
</evidence>
<evidence type="ECO:0000256" key="2">
    <source>
        <dbReference type="ARBA" id="ARBA00007639"/>
    </source>
</evidence>